<reference evidence="2 3" key="1">
    <citation type="submission" date="2011-08" db="EMBL/GenBank/DDBJ databases">
        <authorList>
            <person name="Liu Z.J."/>
            <person name="Shi F.L."/>
            <person name="Lu J.Q."/>
            <person name="Li M."/>
            <person name="Wang Z.L."/>
        </authorList>
    </citation>
    <scope>NUCLEOTIDE SEQUENCE [LARGE SCALE GENOMIC DNA]</scope>
    <source>
        <strain evidence="2 3">USNM 41457</strain>
    </source>
</reference>
<keyword evidence="1" id="KW-0472">Membrane</keyword>
<dbReference type="VEuPathDB" id="MicrosporidiaDB:EDEG_01397"/>
<name>J8ZXD5_EDHAE</name>
<keyword evidence="1" id="KW-1133">Transmembrane helix</keyword>
<dbReference type="EMBL" id="AFBI03000019">
    <property type="protein sequence ID" value="EJW04348.1"/>
    <property type="molecule type" value="Genomic_DNA"/>
</dbReference>
<evidence type="ECO:0000313" key="2">
    <source>
        <dbReference type="EMBL" id="EJW04348.1"/>
    </source>
</evidence>
<organism evidence="2 3">
    <name type="scientific">Edhazardia aedis (strain USNM 41457)</name>
    <name type="common">Microsporidian parasite</name>
    <dbReference type="NCBI Taxonomy" id="1003232"/>
    <lineage>
        <taxon>Eukaryota</taxon>
        <taxon>Fungi</taxon>
        <taxon>Fungi incertae sedis</taxon>
        <taxon>Microsporidia</taxon>
        <taxon>Edhazardia</taxon>
    </lineage>
</organism>
<keyword evidence="3" id="KW-1185">Reference proteome</keyword>
<dbReference type="Proteomes" id="UP000003163">
    <property type="component" value="Unassembled WGS sequence"/>
</dbReference>
<proteinExistence type="predicted"/>
<gene>
    <name evidence="2" type="ORF">EDEG_01397</name>
</gene>
<reference evidence="3" key="2">
    <citation type="submission" date="2015-07" db="EMBL/GenBank/DDBJ databases">
        <title>Contrasting host-pathogen interactions and genome evolution in two generalist and specialist microsporidian pathogens of mosquitoes.</title>
        <authorList>
            <consortium name="The Broad Institute Genomics Platform"/>
            <consortium name="The Broad Institute Genome Sequencing Center for Infectious Disease"/>
            <person name="Cuomo C.A."/>
            <person name="Sanscrainte N.D."/>
            <person name="Goldberg J.M."/>
            <person name="Heiman D."/>
            <person name="Young S."/>
            <person name="Zeng Q."/>
            <person name="Becnel J.J."/>
            <person name="Birren B.W."/>
        </authorList>
    </citation>
    <scope>NUCLEOTIDE SEQUENCE [LARGE SCALE GENOMIC DNA]</scope>
    <source>
        <strain evidence="3">USNM 41457</strain>
    </source>
</reference>
<sequence>MQLIIEKGFFSLKNLSIADFHIERISKLLKNFILHKSLIKNIGKEIYIKHQVYNRICDTNININLLPYFWSSMLYIKITNKIIIFSKKIFIYLCIICMFEFYRNVLKLQVSIKGRKIKMLNKSKLLNIKNEKFAYFM</sequence>
<accession>J8ZXD5</accession>
<dbReference type="InParanoid" id="J8ZXD5"/>
<evidence type="ECO:0000256" key="1">
    <source>
        <dbReference type="SAM" id="Phobius"/>
    </source>
</evidence>
<comment type="caution">
    <text evidence="2">The sequence shown here is derived from an EMBL/GenBank/DDBJ whole genome shotgun (WGS) entry which is preliminary data.</text>
</comment>
<keyword evidence="1" id="KW-0812">Transmembrane</keyword>
<dbReference type="AlphaFoldDB" id="J8ZXD5"/>
<dbReference type="HOGENOM" id="CLU_1865086_0_0_1"/>
<evidence type="ECO:0000313" key="3">
    <source>
        <dbReference type="Proteomes" id="UP000003163"/>
    </source>
</evidence>
<feature type="transmembrane region" description="Helical" evidence="1">
    <location>
        <begin position="89"/>
        <end position="106"/>
    </location>
</feature>
<protein>
    <submittedName>
        <fullName evidence="2">Uncharacterized protein</fullName>
    </submittedName>
</protein>